<dbReference type="PANTHER" id="PTHR48471:SF1">
    <property type="entry name" value="DDE TNP4 DOMAIN-CONTAINING PROTEIN"/>
    <property type="match status" value="1"/>
</dbReference>
<dbReference type="OrthoDB" id="78198at2759"/>
<gene>
    <name evidence="4" type="ORF">PILCRDRAFT_97457</name>
</gene>
<dbReference type="EMBL" id="KN832994">
    <property type="protein sequence ID" value="KIM82644.1"/>
    <property type="molecule type" value="Genomic_DNA"/>
</dbReference>
<keyword evidence="2" id="KW-0479">Metal-binding</keyword>
<dbReference type="Pfam" id="PF13359">
    <property type="entry name" value="DDE_Tnp_4"/>
    <property type="match status" value="1"/>
</dbReference>
<dbReference type="HOGENOM" id="CLU_048932_1_2_1"/>
<protein>
    <recommendedName>
        <fullName evidence="3">DDE Tnp4 domain-containing protein</fullName>
    </recommendedName>
</protein>
<evidence type="ECO:0000256" key="2">
    <source>
        <dbReference type="ARBA" id="ARBA00022723"/>
    </source>
</evidence>
<sequence>MDDIEWEIMRQNEEAEEAEDEDTKLQVVAVRLLTYLTRPELQPNPCEESVWQRPYHSENDCAFIMIMGLNVSAFDQILMAGFEESWNTMPIPRNDVAGTAAPCIYRQSLDAAGALGLVLHFLGSTMSEVSLQQIFALILTTTSQYINFSLSILLSTLRGIQDAGVIWPEGDKFEELTDLVIAWHPLLTGVFGTMDGLNLAVQVLKDQEIKNATYNVWLHEHFVSCMLAFASHGTVIACKLNAPGSWHDSQVAHPIYEKLQTATPEGYYLVTNTAFPCGTSQIEGHICAPMTQGHHLPADLTEGRNLEQFDRQLVYMPIWKANEQEEIWESFKNMLFSEQKAKDRVSQFHLMYST</sequence>
<evidence type="ECO:0000256" key="1">
    <source>
        <dbReference type="ARBA" id="ARBA00001968"/>
    </source>
</evidence>
<feature type="domain" description="DDE Tnp4" evidence="3">
    <location>
        <begin position="194"/>
        <end position="290"/>
    </location>
</feature>
<organism evidence="4 5">
    <name type="scientific">Piloderma croceum (strain F 1598)</name>
    <dbReference type="NCBI Taxonomy" id="765440"/>
    <lineage>
        <taxon>Eukaryota</taxon>
        <taxon>Fungi</taxon>
        <taxon>Dikarya</taxon>
        <taxon>Basidiomycota</taxon>
        <taxon>Agaricomycotina</taxon>
        <taxon>Agaricomycetes</taxon>
        <taxon>Agaricomycetidae</taxon>
        <taxon>Atheliales</taxon>
        <taxon>Atheliaceae</taxon>
        <taxon>Piloderma</taxon>
    </lineage>
</organism>
<evidence type="ECO:0000313" key="4">
    <source>
        <dbReference type="EMBL" id="KIM82644.1"/>
    </source>
</evidence>
<dbReference type="InterPro" id="IPR027806">
    <property type="entry name" value="HARBI1_dom"/>
</dbReference>
<comment type="cofactor">
    <cofactor evidence="1">
        <name>a divalent metal cation</name>
        <dbReference type="ChEBI" id="CHEBI:60240"/>
    </cofactor>
</comment>
<dbReference type="Proteomes" id="UP000054166">
    <property type="component" value="Unassembled WGS sequence"/>
</dbReference>
<proteinExistence type="predicted"/>
<dbReference type="GO" id="GO:0046872">
    <property type="term" value="F:metal ion binding"/>
    <property type="evidence" value="ECO:0007669"/>
    <property type="project" value="UniProtKB-KW"/>
</dbReference>
<accession>A0A0C3FSM1</accession>
<reference evidence="5" key="2">
    <citation type="submission" date="2015-01" db="EMBL/GenBank/DDBJ databases">
        <title>Evolutionary Origins and Diversification of the Mycorrhizal Mutualists.</title>
        <authorList>
            <consortium name="DOE Joint Genome Institute"/>
            <consortium name="Mycorrhizal Genomics Consortium"/>
            <person name="Kohler A."/>
            <person name="Kuo A."/>
            <person name="Nagy L.G."/>
            <person name="Floudas D."/>
            <person name="Copeland A."/>
            <person name="Barry K.W."/>
            <person name="Cichocki N."/>
            <person name="Veneault-Fourrey C."/>
            <person name="LaButti K."/>
            <person name="Lindquist E.A."/>
            <person name="Lipzen A."/>
            <person name="Lundell T."/>
            <person name="Morin E."/>
            <person name="Murat C."/>
            <person name="Riley R."/>
            <person name="Ohm R."/>
            <person name="Sun H."/>
            <person name="Tunlid A."/>
            <person name="Henrissat B."/>
            <person name="Grigoriev I.V."/>
            <person name="Hibbett D.S."/>
            <person name="Martin F."/>
        </authorList>
    </citation>
    <scope>NUCLEOTIDE SEQUENCE [LARGE SCALE GENOMIC DNA]</scope>
    <source>
        <strain evidence="5">F 1598</strain>
    </source>
</reference>
<keyword evidence="5" id="KW-1185">Reference proteome</keyword>
<name>A0A0C3FSM1_PILCF</name>
<reference evidence="4 5" key="1">
    <citation type="submission" date="2014-04" db="EMBL/GenBank/DDBJ databases">
        <authorList>
            <consortium name="DOE Joint Genome Institute"/>
            <person name="Kuo A."/>
            <person name="Tarkka M."/>
            <person name="Buscot F."/>
            <person name="Kohler A."/>
            <person name="Nagy L.G."/>
            <person name="Floudas D."/>
            <person name="Copeland A."/>
            <person name="Barry K.W."/>
            <person name="Cichocki N."/>
            <person name="Veneault-Fourrey C."/>
            <person name="LaButti K."/>
            <person name="Lindquist E.A."/>
            <person name="Lipzen A."/>
            <person name="Lundell T."/>
            <person name="Morin E."/>
            <person name="Murat C."/>
            <person name="Sun H."/>
            <person name="Tunlid A."/>
            <person name="Henrissat B."/>
            <person name="Grigoriev I.V."/>
            <person name="Hibbett D.S."/>
            <person name="Martin F."/>
            <person name="Nordberg H.P."/>
            <person name="Cantor M.N."/>
            <person name="Hua S.X."/>
        </authorList>
    </citation>
    <scope>NUCLEOTIDE SEQUENCE [LARGE SCALE GENOMIC DNA]</scope>
    <source>
        <strain evidence="4 5">F 1598</strain>
    </source>
</reference>
<evidence type="ECO:0000259" key="3">
    <source>
        <dbReference type="Pfam" id="PF13359"/>
    </source>
</evidence>
<dbReference type="AlphaFoldDB" id="A0A0C3FSM1"/>
<dbReference type="PANTHER" id="PTHR48471">
    <property type="entry name" value="DDE TNP4 DOMAIN-CONTAINING PROTEIN"/>
    <property type="match status" value="1"/>
</dbReference>
<evidence type="ECO:0000313" key="5">
    <source>
        <dbReference type="Proteomes" id="UP000054166"/>
    </source>
</evidence>
<dbReference type="InParanoid" id="A0A0C3FSM1"/>